<evidence type="ECO:0000259" key="1">
    <source>
        <dbReference type="Pfam" id="PF18735"/>
    </source>
</evidence>
<dbReference type="Proteomes" id="UP000500970">
    <property type="component" value="Chromosome"/>
</dbReference>
<name>A0A7D4E3L5_9BURK</name>
<evidence type="ECO:0000313" key="3">
    <source>
        <dbReference type="Proteomes" id="UP000500970"/>
    </source>
</evidence>
<dbReference type="Pfam" id="PF18735">
    <property type="entry name" value="HEPN_RiboL-PSP"/>
    <property type="match status" value="1"/>
</dbReference>
<protein>
    <recommendedName>
        <fullName evidence="1">RiboL-PSP-HEPN domain-containing protein</fullName>
    </recommendedName>
</protein>
<accession>A0A7D4E3L5</accession>
<dbReference type="KEGG" id="apes:FOC84_27785"/>
<reference evidence="2 3" key="1">
    <citation type="submission" date="2020-05" db="EMBL/GenBank/DDBJ databases">
        <title>FDA dAtabase for Regulatory Grade micrObial Sequences (FDA-ARGOS): Supporting development and validation of Infectious Disease Dx tests.</title>
        <authorList>
            <person name="Sproer C."/>
            <person name="Gronow S."/>
            <person name="Severitt S."/>
            <person name="Schroder I."/>
            <person name="Tallon L."/>
            <person name="Sadzewicz L."/>
            <person name="Zhao X."/>
            <person name="Vavikolanu K."/>
            <person name="Mehta A."/>
            <person name="Aluvathingal J."/>
            <person name="Nadendla S."/>
            <person name="Myers T."/>
            <person name="Yan Y."/>
            <person name="Sichtig H."/>
        </authorList>
    </citation>
    <scope>NUCLEOTIDE SEQUENCE [LARGE SCALE GENOMIC DNA]</scope>
    <source>
        <strain evidence="2 3">FDAARGOS_790</strain>
    </source>
</reference>
<feature type="domain" description="RiboL-PSP-HEPN" evidence="1">
    <location>
        <begin position="60"/>
        <end position="246"/>
    </location>
</feature>
<keyword evidence="3" id="KW-1185">Reference proteome</keyword>
<dbReference type="AlphaFoldDB" id="A0A7D4E3L5"/>
<proteinExistence type="predicted"/>
<dbReference type="RefSeq" id="WP_173147951.1">
    <property type="nucleotide sequence ID" value="NZ_CP053985.1"/>
</dbReference>
<evidence type="ECO:0000313" key="2">
    <source>
        <dbReference type="EMBL" id="QKH38529.1"/>
    </source>
</evidence>
<dbReference type="InterPro" id="IPR041519">
    <property type="entry name" value="HEPN_RiboL-PSP"/>
</dbReference>
<gene>
    <name evidence="2" type="ORF">FOC84_27785</name>
</gene>
<dbReference type="EMBL" id="CP053985">
    <property type="protein sequence ID" value="QKH38529.1"/>
    <property type="molecule type" value="Genomic_DNA"/>
</dbReference>
<sequence length="355" mass="40018">MYNAFLEQTQKRIDALRKYISVSDVIRSTIHEKTFLCKADAKCFDQSLLSTEKAPDRVEWRLIEHCTTVTRIYAIYEQFSHEMLREHIGLLQKNLPFSAFPEEVRQAYRRGISAILEKKDGPRYAHLDLRSLVEQYGKALTGQPYILEPLALLVQEQNLRIQELTRLFSGCGIENIASWIDQHPSVVDFFAAGGRLGASADHEMRELIKYRNDAAHGSIDIDELPGIDYLFEFCDFISAICEAVSERVQLVGLQKLIDAGIASKRGKIDECLKNREVIIGKLTGKFRVGDIIYLHGSDYCVAREIRSIQIDGADQREVTLTSPTELGLAINGPGRKRATVTALDSSVPRSEQNGN</sequence>
<organism evidence="2 3">
    <name type="scientific">Achromobacter pestifer</name>
    <dbReference type="NCBI Taxonomy" id="1353889"/>
    <lineage>
        <taxon>Bacteria</taxon>
        <taxon>Pseudomonadati</taxon>
        <taxon>Pseudomonadota</taxon>
        <taxon>Betaproteobacteria</taxon>
        <taxon>Burkholderiales</taxon>
        <taxon>Alcaligenaceae</taxon>
        <taxon>Achromobacter</taxon>
    </lineage>
</organism>